<reference evidence="2" key="1">
    <citation type="journal article" date="2014" name="Int. J. Syst. Evol. Microbiol.">
        <title>Complete genome sequence of Corynebacterium casei LMG S-19264T (=DSM 44701T), isolated from a smear-ripened cheese.</title>
        <authorList>
            <consortium name="US DOE Joint Genome Institute (JGI-PGF)"/>
            <person name="Walter F."/>
            <person name="Albersmeier A."/>
            <person name="Kalinowski J."/>
            <person name="Ruckert C."/>
        </authorList>
    </citation>
    <scope>NUCLEOTIDE SEQUENCE</scope>
    <source>
        <strain evidence="2">CGMCC 4.7403</strain>
    </source>
</reference>
<keyword evidence="3" id="KW-1185">Reference proteome</keyword>
<dbReference type="EMBL" id="BNAT01000018">
    <property type="protein sequence ID" value="GHE33130.1"/>
    <property type="molecule type" value="Genomic_DNA"/>
</dbReference>
<organism evidence="2 3">
    <name type="scientific">Streptomyces capitiformicae</name>
    <dbReference type="NCBI Taxonomy" id="2014920"/>
    <lineage>
        <taxon>Bacteria</taxon>
        <taxon>Bacillati</taxon>
        <taxon>Actinomycetota</taxon>
        <taxon>Actinomycetes</taxon>
        <taxon>Kitasatosporales</taxon>
        <taxon>Streptomycetaceae</taxon>
        <taxon>Streptomyces</taxon>
    </lineage>
</organism>
<sequence length="203" mass="22221">MTKEAKAKGLGTPESCEVCMAWGLHPNPGGSTILCYVCRAWWYKYPADSCGTYGATVPLRDGVCRACRHQAAFVVGRIKVPSAGHGARLDLTVAAATGHQTFLADLIKWNRRHHLTARTAEMPDSPSETPHRHPLLLKPPESIQLTLFEPVRDFRQLSEPERLEEALLDRIHPRRSRLCGLPRRSGQGRRGGTGAGIAAPSSA</sequence>
<evidence type="ECO:0000256" key="1">
    <source>
        <dbReference type="SAM" id="MobiDB-lite"/>
    </source>
</evidence>
<dbReference type="AlphaFoldDB" id="A0A919DAU9"/>
<accession>A0A919DAU9</accession>
<evidence type="ECO:0000313" key="2">
    <source>
        <dbReference type="EMBL" id="GHE33130.1"/>
    </source>
</evidence>
<dbReference type="Proteomes" id="UP000603227">
    <property type="component" value="Unassembled WGS sequence"/>
</dbReference>
<comment type="caution">
    <text evidence="2">The sequence shown here is derived from an EMBL/GenBank/DDBJ whole genome shotgun (WGS) entry which is preliminary data.</text>
</comment>
<proteinExistence type="predicted"/>
<evidence type="ECO:0000313" key="3">
    <source>
        <dbReference type="Proteomes" id="UP000603227"/>
    </source>
</evidence>
<gene>
    <name evidence="2" type="ORF">GCM10017771_50140</name>
</gene>
<feature type="region of interest" description="Disordered" evidence="1">
    <location>
        <begin position="178"/>
        <end position="203"/>
    </location>
</feature>
<name>A0A919DAU9_9ACTN</name>
<reference evidence="2" key="2">
    <citation type="submission" date="2020-09" db="EMBL/GenBank/DDBJ databases">
        <authorList>
            <person name="Sun Q."/>
            <person name="Zhou Y."/>
        </authorList>
    </citation>
    <scope>NUCLEOTIDE SEQUENCE</scope>
    <source>
        <strain evidence="2">CGMCC 4.7403</strain>
    </source>
</reference>
<protein>
    <submittedName>
        <fullName evidence="2">Uncharacterized protein</fullName>
    </submittedName>
</protein>